<proteinExistence type="predicted"/>
<dbReference type="Pfam" id="PF12146">
    <property type="entry name" value="Hydrolase_4"/>
    <property type="match status" value="1"/>
</dbReference>
<dbReference type="InterPro" id="IPR029058">
    <property type="entry name" value="AB_hydrolase_fold"/>
</dbReference>
<dbReference type="Gene3D" id="3.40.50.1820">
    <property type="entry name" value="alpha/beta hydrolase"/>
    <property type="match status" value="1"/>
</dbReference>
<reference evidence="2 3" key="1">
    <citation type="submission" date="2016-05" db="EMBL/GenBank/DDBJ databases">
        <title>Microbial solvent formation.</title>
        <authorList>
            <person name="Poehlein A."/>
            <person name="Montoya Solano J.D."/>
            <person name="Flitsch S."/>
            <person name="Krabben P."/>
            <person name="Duerre P."/>
            <person name="Daniel R."/>
        </authorList>
    </citation>
    <scope>NUCLEOTIDE SEQUENCE [LARGE SCALE GENOMIC DNA]</scope>
    <source>
        <strain evidence="2 3">L1-8</strain>
    </source>
</reference>
<dbReference type="RefSeq" id="WP_077863911.1">
    <property type="nucleotide sequence ID" value="NZ_LZYZ01000001.1"/>
</dbReference>
<dbReference type="EC" id="3.1.1.5" evidence="2"/>
<evidence type="ECO:0000313" key="3">
    <source>
        <dbReference type="Proteomes" id="UP000191154"/>
    </source>
</evidence>
<dbReference type="InterPro" id="IPR022742">
    <property type="entry name" value="Hydrolase_4"/>
</dbReference>
<dbReference type="Proteomes" id="UP000191154">
    <property type="component" value="Unassembled WGS sequence"/>
</dbReference>
<protein>
    <submittedName>
        <fullName evidence="2">Lysophospholipase L2</fullName>
        <ecNumber evidence="2">3.1.1.5</ecNumber>
    </submittedName>
</protein>
<dbReference type="AlphaFoldDB" id="A0A1S8NI84"/>
<dbReference type="InterPro" id="IPR051044">
    <property type="entry name" value="MAG_DAG_Lipase"/>
</dbReference>
<dbReference type="PANTHER" id="PTHR11614">
    <property type="entry name" value="PHOSPHOLIPASE-RELATED"/>
    <property type="match status" value="1"/>
</dbReference>
<keyword evidence="2" id="KW-0378">Hydrolase</keyword>
<name>A0A1S8NI84_CLOSA</name>
<comment type="caution">
    <text evidence="2">The sequence shown here is derived from an EMBL/GenBank/DDBJ whole genome shotgun (WGS) entry which is preliminary data.</text>
</comment>
<dbReference type="SUPFAM" id="SSF53474">
    <property type="entry name" value="alpha/beta-Hydrolases"/>
    <property type="match status" value="1"/>
</dbReference>
<dbReference type="GO" id="GO:0004622">
    <property type="term" value="F:phosphatidylcholine lysophospholipase activity"/>
    <property type="evidence" value="ECO:0007669"/>
    <property type="project" value="UniProtKB-EC"/>
</dbReference>
<evidence type="ECO:0000259" key="1">
    <source>
        <dbReference type="Pfam" id="PF12146"/>
    </source>
</evidence>
<feature type="domain" description="Serine aminopeptidase S33" evidence="1">
    <location>
        <begin position="68"/>
        <end position="323"/>
    </location>
</feature>
<gene>
    <name evidence="2" type="primary">pldB_1</name>
    <name evidence="2" type="ORF">CLOSAC_04380</name>
</gene>
<accession>A0A1S8NI84</accession>
<organism evidence="2 3">
    <name type="scientific">Clostridium saccharobutylicum</name>
    <dbReference type="NCBI Taxonomy" id="169679"/>
    <lineage>
        <taxon>Bacteria</taxon>
        <taxon>Bacillati</taxon>
        <taxon>Bacillota</taxon>
        <taxon>Clostridia</taxon>
        <taxon>Eubacteriales</taxon>
        <taxon>Clostridiaceae</taxon>
        <taxon>Clostridium</taxon>
    </lineage>
</organism>
<dbReference type="STRING" id="169679.CSACC_38400"/>
<dbReference type="EMBL" id="LZYZ01000001">
    <property type="protein sequence ID" value="OOM16167.1"/>
    <property type="molecule type" value="Genomic_DNA"/>
</dbReference>
<sequence length="343" mass="39925">MKKCNSNSSIISELNFKIKNVEKYISHSKYKEEMINKVEPYLKKKLENGYIIGEKDVKLYYEKFICENAKANIVICHGFGECTEKYYELIYYFINEGYSVFIIEHRGNARSQRLGIDDYQISVDKFSYYIEDFKKFIDEVVIPNGNDKKLLLFAHSMGGAIGTMFLERYQEYFSGAVLSAPMHEINTGKVPKFVATSIARIMKLWGKGNQYLPGQEIYNGEKRFSARSTSCKERYEYQFNKVKNTKSYQTGGSSAQWYLEGAKVTKEMVKKKNASKVKIPILLFQAEYDTHVMPRGHYKFAGYAKNCRVIYIKGSKHEPYFEIDKIAFAFIERVLSFYSEIIN</sequence>
<evidence type="ECO:0000313" key="2">
    <source>
        <dbReference type="EMBL" id="OOM16167.1"/>
    </source>
</evidence>